<dbReference type="SUPFAM" id="SSF46689">
    <property type="entry name" value="Homeodomain-like"/>
    <property type="match status" value="1"/>
</dbReference>
<dbReference type="GO" id="GO:0046677">
    <property type="term" value="P:response to antibiotic"/>
    <property type="evidence" value="ECO:0007669"/>
    <property type="project" value="InterPro"/>
</dbReference>
<dbReference type="Gene3D" id="1.10.10.60">
    <property type="entry name" value="Homeodomain-like"/>
    <property type="match status" value="1"/>
</dbReference>
<dbReference type="InterPro" id="IPR050109">
    <property type="entry name" value="HTH-type_TetR-like_transc_reg"/>
</dbReference>
<evidence type="ECO:0000256" key="5">
    <source>
        <dbReference type="PROSITE-ProRule" id="PRU00335"/>
    </source>
</evidence>
<keyword evidence="2" id="KW-0805">Transcription regulation</keyword>
<feature type="domain" description="HTH tetR-type" evidence="6">
    <location>
        <begin position="4"/>
        <end position="64"/>
    </location>
</feature>
<keyword evidence="1" id="KW-0678">Repressor</keyword>
<accession>A0A8A4ZHP9</accession>
<dbReference type="Gene3D" id="1.10.357.10">
    <property type="entry name" value="Tetracycline Repressor, domain 2"/>
    <property type="match status" value="1"/>
</dbReference>
<dbReference type="RefSeq" id="WP_227424831.1">
    <property type="nucleotide sequence ID" value="NZ_CP071868.1"/>
</dbReference>
<evidence type="ECO:0000313" key="7">
    <source>
        <dbReference type="EMBL" id="QTE30493.1"/>
    </source>
</evidence>
<organism evidence="7 8">
    <name type="scientific">Pengzhenrongella sicca</name>
    <dbReference type="NCBI Taxonomy" id="2819238"/>
    <lineage>
        <taxon>Bacteria</taxon>
        <taxon>Bacillati</taxon>
        <taxon>Actinomycetota</taxon>
        <taxon>Actinomycetes</taxon>
        <taxon>Micrococcales</taxon>
        <taxon>Pengzhenrongella</taxon>
    </lineage>
</organism>
<keyword evidence="8" id="KW-1185">Reference proteome</keyword>
<evidence type="ECO:0000313" key="8">
    <source>
        <dbReference type="Proteomes" id="UP000663937"/>
    </source>
</evidence>
<evidence type="ECO:0000259" key="6">
    <source>
        <dbReference type="PROSITE" id="PS50977"/>
    </source>
</evidence>
<dbReference type="PROSITE" id="PS50977">
    <property type="entry name" value="HTH_TETR_2"/>
    <property type="match status" value="1"/>
</dbReference>
<dbReference type="Proteomes" id="UP000663937">
    <property type="component" value="Chromosome"/>
</dbReference>
<keyword evidence="3 5" id="KW-0238">DNA-binding</keyword>
<dbReference type="KEGG" id="psic:J4E96_05815"/>
<reference evidence="7" key="1">
    <citation type="submission" date="2021-03" db="EMBL/GenBank/DDBJ databases">
        <title>Pengzhenrongella sicca gen. nov., sp. nov., a new member of suborder Micrococcineae isolated from High-Arctic tundra soil.</title>
        <authorList>
            <person name="Peng F."/>
        </authorList>
    </citation>
    <scope>NUCLEOTIDE SEQUENCE</scope>
    <source>
        <strain evidence="7">LRZ-2</strain>
    </source>
</reference>
<evidence type="ECO:0000256" key="2">
    <source>
        <dbReference type="ARBA" id="ARBA00023015"/>
    </source>
</evidence>
<keyword evidence="4" id="KW-0804">Transcription</keyword>
<dbReference type="PRINTS" id="PR00400">
    <property type="entry name" value="TETREPRESSOR"/>
</dbReference>
<dbReference type="InterPro" id="IPR003012">
    <property type="entry name" value="Tet_transcr_reg_TetR"/>
</dbReference>
<evidence type="ECO:0000256" key="3">
    <source>
        <dbReference type="ARBA" id="ARBA00023125"/>
    </source>
</evidence>
<dbReference type="Pfam" id="PF02909">
    <property type="entry name" value="TetR_C_1"/>
    <property type="match status" value="1"/>
</dbReference>
<dbReference type="AlphaFoldDB" id="A0A8A4ZHP9"/>
<protein>
    <submittedName>
        <fullName evidence="7">TetR/AcrR family transcriptional regulator C-terminal domain-containing protein</fullName>
    </submittedName>
</protein>
<evidence type="ECO:0000256" key="4">
    <source>
        <dbReference type="ARBA" id="ARBA00023163"/>
    </source>
</evidence>
<dbReference type="GO" id="GO:0045892">
    <property type="term" value="P:negative regulation of DNA-templated transcription"/>
    <property type="evidence" value="ECO:0007669"/>
    <property type="project" value="InterPro"/>
</dbReference>
<feature type="DNA-binding region" description="H-T-H motif" evidence="5">
    <location>
        <begin position="27"/>
        <end position="46"/>
    </location>
</feature>
<dbReference type="InterPro" id="IPR036271">
    <property type="entry name" value="Tet_transcr_reg_TetR-rel_C_sf"/>
</dbReference>
<dbReference type="GO" id="GO:0000976">
    <property type="term" value="F:transcription cis-regulatory region binding"/>
    <property type="evidence" value="ECO:0007669"/>
    <property type="project" value="TreeGrafter"/>
</dbReference>
<dbReference type="InterPro" id="IPR004111">
    <property type="entry name" value="Repressor_TetR_C"/>
</dbReference>
<evidence type="ECO:0000256" key="1">
    <source>
        <dbReference type="ARBA" id="ARBA00022491"/>
    </source>
</evidence>
<dbReference type="PANTHER" id="PTHR30055:SF151">
    <property type="entry name" value="TRANSCRIPTIONAL REGULATORY PROTEIN"/>
    <property type="match status" value="1"/>
</dbReference>
<dbReference type="InterPro" id="IPR001647">
    <property type="entry name" value="HTH_TetR"/>
</dbReference>
<dbReference type="GO" id="GO:0003700">
    <property type="term" value="F:DNA-binding transcription factor activity"/>
    <property type="evidence" value="ECO:0007669"/>
    <property type="project" value="TreeGrafter"/>
</dbReference>
<name>A0A8A4ZHP9_9MICO</name>
<dbReference type="InterPro" id="IPR009057">
    <property type="entry name" value="Homeodomain-like_sf"/>
</dbReference>
<sequence length="215" mass="22369">MPAPLSPERIVDAAIALADREGLEGLSMRKLGVDLGVDPMSVYHHVADKSALLALMVDRVVGQVEPVRVGGWAEALRGTILGARATMLRHPWAAKVLAAGTEATPAIIGYVDAILGILRGGGLTVGLAHHALHVLGSRILGFSQDLFDDAAEPRPDLAARAALAARWAQTLPNVAELALAADHDGGLGGCDDDAEFAFALDLIIEGLALRHAPVP</sequence>
<dbReference type="SUPFAM" id="SSF48498">
    <property type="entry name" value="Tetracyclin repressor-like, C-terminal domain"/>
    <property type="match status" value="1"/>
</dbReference>
<dbReference type="PANTHER" id="PTHR30055">
    <property type="entry name" value="HTH-TYPE TRANSCRIPTIONAL REGULATOR RUTR"/>
    <property type="match status" value="1"/>
</dbReference>
<proteinExistence type="predicted"/>
<gene>
    <name evidence="7" type="ORF">J4E96_05815</name>
</gene>
<dbReference type="EMBL" id="CP071868">
    <property type="protein sequence ID" value="QTE30493.1"/>
    <property type="molecule type" value="Genomic_DNA"/>
</dbReference>
<dbReference type="Pfam" id="PF00440">
    <property type="entry name" value="TetR_N"/>
    <property type="match status" value="1"/>
</dbReference>